<dbReference type="GO" id="GO:0006623">
    <property type="term" value="P:protein targeting to vacuole"/>
    <property type="evidence" value="ECO:0007669"/>
    <property type="project" value="TreeGrafter"/>
</dbReference>
<reference evidence="3" key="1">
    <citation type="submission" date="2023-08" db="EMBL/GenBank/DDBJ databases">
        <authorList>
            <person name="Chen Y."/>
            <person name="Shah S."/>
            <person name="Dougan E. K."/>
            <person name="Thang M."/>
            <person name="Chan C."/>
        </authorList>
    </citation>
    <scope>NUCLEOTIDE SEQUENCE</scope>
</reference>
<evidence type="ECO:0000313" key="3">
    <source>
        <dbReference type="EMBL" id="CAJ1406239.1"/>
    </source>
</evidence>
<comment type="similarity">
    <text evidence="1">Belongs to the VPS13 family.</text>
</comment>
<dbReference type="Gene3D" id="3.10.20.90">
    <property type="entry name" value="Phosphatidylinositol 3-kinase Catalytic Subunit, Chain A, domain 1"/>
    <property type="match status" value="1"/>
</dbReference>
<gene>
    <name evidence="3" type="ORF">EVOR1521_LOCUS28251</name>
</gene>
<sequence length="654" mass="72241">MELLDSDGDCIQFLIDPRGRLREYVNGKLELDQVTWLEYNQETATVRDEKGEFKLQDKDQVEKALGLHCLALRSGIEWRGQLPRPAMRLELVDTDGDRLEFVVNEDKLQEFNNGELELQSISSLCFKFADGTVADDSGVFTLPPRECMQKVAALYSLALQAGIPWTGDNPQQMSAQPLGAEPKVLDIENCAQDWEVLCPKLWENLKPTLDPKQRFCETCREIVHFCESAAELEAHTEQRRCVAFFAREDAAPAAPEGALALRVALLSGEELPELKVALESTGFDVKKAIATSAGYGPEEQRLLFNGEEVPDSQRLQERGIVDKAGVSLDVAHGIITPEAFLQLLRVPKPAEAIEQLLLRFLSPYVDGIAGDKLQLGVFRGSLELRDLQVKAEAPSLLGLEGFRARGGGIGFIQLKIPWNKLHTGKLRVVARGLHVDLEPLAEALAGVEDPLQAQVAELRRAKRRAVELRAAQVAELGQQVSPDDGRRQDSGYLVRLLRKILNNIHIDLSDLRITFASRLQNLSLHLELPSLEVLSTDQTFRESLAEVTVSGQSLYKVLHLRDLAVLASASSRGGYVLSPTSARLQLAHVPSDQTLFLRFEVATLEAAAVVLTHSQVMHMLAAQAAAAAQAARLYRAMVSVDQEVCMAGFLRRCC</sequence>
<feature type="domain" description="Ubiquitin-like" evidence="2">
    <location>
        <begin position="259"/>
        <end position="328"/>
    </location>
</feature>
<name>A0AA36JJM1_9DINO</name>
<protein>
    <recommendedName>
        <fullName evidence="2">Ubiquitin-like domain-containing protein</fullName>
    </recommendedName>
</protein>
<dbReference type="Pfam" id="PF00240">
    <property type="entry name" value="ubiquitin"/>
    <property type="match status" value="1"/>
</dbReference>
<accession>A0AA36JJM1</accession>
<evidence type="ECO:0000259" key="2">
    <source>
        <dbReference type="PROSITE" id="PS50053"/>
    </source>
</evidence>
<proteinExistence type="inferred from homology"/>
<organism evidence="3 4">
    <name type="scientific">Effrenium voratum</name>
    <dbReference type="NCBI Taxonomy" id="2562239"/>
    <lineage>
        <taxon>Eukaryota</taxon>
        <taxon>Sar</taxon>
        <taxon>Alveolata</taxon>
        <taxon>Dinophyceae</taxon>
        <taxon>Suessiales</taxon>
        <taxon>Symbiodiniaceae</taxon>
        <taxon>Effrenium</taxon>
    </lineage>
</organism>
<dbReference type="InterPro" id="IPR000626">
    <property type="entry name" value="Ubiquitin-like_dom"/>
</dbReference>
<dbReference type="Proteomes" id="UP001178507">
    <property type="component" value="Unassembled WGS sequence"/>
</dbReference>
<dbReference type="EMBL" id="CAUJNA010003620">
    <property type="protein sequence ID" value="CAJ1406239.1"/>
    <property type="molecule type" value="Genomic_DNA"/>
</dbReference>
<evidence type="ECO:0000313" key="4">
    <source>
        <dbReference type="Proteomes" id="UP001178507"/>
    </source>
</evidence>
<dbReference type="InterPro" id="IPR026847">
    <property type="entry name" value="VPS13"/>
</dbReference>
<comment type="caution">
    <text evidence="3">The sequence shown here is derived from an EMBL/GenBank/DDBJ whole genome shotgun (WGS) entry which is preliminary data.</text>
</comment>
<dbReference type="CDD" id="cd17039">
    <property type="entry name" value="Ubl_ubiquitin_like"/>
    <property type="match status" value="1"/>
</dbReference>
<dbReference type="PANTHER" id="PTHR16166:SF93">
    <property type="entry name" value="INTERMEMBRANE LIPID TRANSFER PROTEIN VPS13"/>
    <property type="match status" value="1"/>
</dbReference>
<dbReference type="PROSITE" id="PS50053">
    <property type="entry name" value="UBIQUITIN_2"/>
    <property type="match status" value="1"/>
</dbReference>
<dbReference type="GO" id="GO:0045053">
    <property type="term" value="P:protein retention in Golgi apparatus"/>
    <property type="evidence" value="ECO:0007669"/>
    <property type="project" value="TreeGrafter"/>
</dbReference>
<dbReference type="AlphaFoldDB" id="A0AA36JJM1"/>
<dbReference type="SUPFAM" id="SSF54236">
    <property type="entry name" value="Ubiquitin-like"/>
    <property type="match status" value="1"/>
</dbReference>
<dbReference type="InterPro" id="IPR029071">
    <property type="entry name" value="Ubiquitin-like_domsf"/>
</dbReference>
<keyword evidence="4" id="KW-1185">Reference proteome</keyword>
<evidence type="ECO:0000256" key="1">
    <source>
        <dbReference type="ARBA" id="ARBA00006545"/>
    </source>
</evidence>
<dbReference type="PANTHER" id="PTHR16166">
    <property type="entry name" value="VACUOLAR PROTEIN SORTING-ASSOCIATED PROTEIN VPS13"/>
    <property type="match status" value="1"/>
</dbReference>